<protein>
    <submittedName>
        <fullName evidence="2">Bifunctional protein glmu-like protein</fullName>
    </submittedName>
</protein>
<gene>
    <name evidence="2" type="ORF">PoB_004357100</name>
</gene>
<dbReference type="PANTHER" id="PTHR34988:SF1">
    <property type="entry name" value="DNA-BINDING PROTEIN"/>
    <property type="match status" value="1"/>
</dbReference>
<dbReference type="PANTHER" id="PTHR34988">
    <property type="entry name" value="PROTEIN, PUTATIVE-RELATED"/>
    <property type="match status" value="1"/>
</dbReference>
<dbReference type="CDD" id="cd11378">
    <property type="entry name" value="DUF296"/>
    <property type="match status" value="1"/>
</dbReference>
<name>A0AAV4B0Z8_9GAST</name>
<dbReference type="PROSITE" id="PS51742">
    <property type="entry name" value="PPC"/>
    <property type="match status" value="1"/>
</dbReference>
<dbReference type="InterPro" id="IPR005175">
    <property type="entry name" value="PPC_dom"/>
</dbReference>
<dbReference type="Gene3D" id="3.30.1330.80">
    <property type="entry name" value="Hypothetical protein, similar to alpha- acetolactate decarboxylase, domain 2"/>
    <property type="match status" value="1"/>
</dbReference>
<dbReference type="Pfam" id="PF03479">
    <property type="entry name" value="PCC"/>
    <property type="match status" value="1"/>
</dbReference>
<feature type="domain" description="PPC" evidence="1">
    <location>
        <begin position="17"/>
        <end position="150"/>
    </location>
</feature>
<accession>A0AAV4B0Z8</accession>
<evidence type="ECO:0000259" key="1">
    <source>
        <dbReference type="PROSITE" id="PS51742"/>
    </source>
</evidence>
<dbReference type="SUPFAM" id="SSF117856">
    <property type="entry name" value="AF0104/ALDC/Ptd012-like"/>
    <property type="match status" value="1"/>
</dbReference>
<organism evidence="2 3">
    <name type="scientific">Plakobranchus ocellatus</name>
    <dbReference type="NCBI Taxonomy" id="259542"/>
    <lineage>
        <taxon>Eukaryota</taxon>
        <taxon>Metazoa</taxon>
        <taxon>Spiralia</taxon>
        <taxon>Lophotrochozoa</taxon>
        <taxon>Mollusca</taxon>
        <taxon>Gastropoda</taxon>
        <taxon>Heterobranchia</taxon>
        <taxon>Euthyneura</taxon>
        <taxon>Panpulmonata</taxon>
        <taxon>Sacoglossa</taxon>
        <taxon>Placobranchoidea</taxon>
        <taxon>Plakobranchidae</taxon>
        <taxon>Plakobranchus</taxon>
    </lineage>
</organism>
<keyword evidence="3" id="KW-1185">Reference proteome</keyword>
<reference evidence="2 3" key="1">
    <citation type="journal article" date="2021" name="Elife">
        <title>Chloroplast acquisition without the gene transfer in kleptoplastic sea slugs, Plakobranchus ocellatus.</title>
        <authorList>
            <person name="Maeda T."/>
            <person name="Takahashi S."/>
            <person name="Yoshida T."/>
            <person name="Shimamura S."/>
            <person name="Takaki Y."/>
            <person name="Nagai Y."/>
            <person name="Toyoda A."/>
            <person name="Suzuki Y."/>
            <person name="Arimoto A."/>
            <person name="Ishii H."/>
            <person name="Satoh N."/>
            <person name="Nishiyama T."/>
            <person name="Hasebe M."/>
            <person name="Maruyama T."/>
            <person name="Minagawa J."/>
            <person name="Obokata J."/>
            <person name="Shigenobu S."/>
        </authorList>
    </citation>
    <scope>NUCLEOTIDE SEQUENCE [LARGE SCALE GENOMIC DNA]</scope>
</reference>
<sequence length="161" mass="17127">MEKDLKSAHKVPFSPALGTLQCHPLRVEPGQELRSTLSQFVRARHLNSAFVLTCVGSVTSAHLRMANATETKLYDKGPYEIVSLVGTLSGGSCGHLHASLSDADGSVVGGHVLDQMVVHTTAEVVIGNVGGVVFTREFDHRTGYDELCVKGQEDEKAGAGQ</sequence>
<proteinExistence type="predicted"/>
<evidence type="ECO:0000313" key="3">
    <source>
        <dbReference type="Proteomes" id="UP000735302"/>
    </source>
</evidence>
<dbReference type="Proteomes" id="UP000735302">
    <property type="component" value="Unassembled WGS sequence"/>
</dbReference>
<comment type="caution">
    <text evidence="2">The sequence shown here is derived from an EMBL/GenBank/DDBJ whole genome shotgun (WGS) entry which is preliminary data.</text>
</comment>
<dbReference type="AlphaFoldDB" id="A0AAV4B0Z8"/>
<dbReference type="EMBL" id="BLXT01004727">
    <property type="protein sequence ID" value="GFO17066.1"/>
    <property type="molecule type" value="Genomic_DNA"/>
</dbReference>
<evidence type="ECO:0000313" key="2">
    <source>
        <dbReference type="EMBL" id="GFO17066.1"/>
    </source>
</evidence>